<dbReference type="EMBL" id="JAODUP010000446">
    <property type="protein sequence ID" value="KAK2149568.1"/>
    <property type="molecule type" value="Genomic_DNA"/>
</dbReference>
<evidence type="ECO:0000256" key="4">
    <source>
        <dbReference type="ARBA" id="ARBA00022771"/>
    </source>
</evidence>
<dbReference type="PANTHER" id="PTHR13340:SF2">
    <property type="entry name" value="GATA ZINC FINGER DOMAIN-CONTAINING PROTEIN 1"/>
    <property type="match status" value="1"/>
</dbReference>
<evidence type="ECO:0000256" key="6">
    <source>
        <dbReference type="ARBA" id="ARBA00023242"/>
    </source>
</evidence>
<sequence length="324" mass="36957">MPFSEKPTCTYCKTTNSTLWRKGSNDDVFCSACAKKELDGICETQPSEEINKNGHKDINHLCGPVRKSARIKPSRYKYQSTFKPLATKGKSRRVIFKKNPIKAAPAVATVVTNDYIFYDGHYWQIGDIASVIDDDGGIYYVQLRGFLQDQYCEKSAVITWLLPTSSTLREKFDPATYIIGPEEDLPRPMSCFQFVMHAPSNYFYDRSSPFQTIPKTPELGFISTHLGPEIRHLPPPDQRYGLHDLDSDVAPATQDKVKSKPEVDKRKKREPKERKRGRNSKAKEKPGPKQVPDVKQEPRTAYGVGEKRRGRERVRLRGRPSEQC</sequence>
<feature type="compositionally biased region" description="Basic and acidic residues" evidence="8">
    <location>
        <begin position="228"/>
        <end position="246"/>
    </location>
</feature>
<keyword evidence="6" id="KW-0539">Nucleus</keyword>
<proteinExistence type="predicted"/>
<dbReference type="InterPro" id="IPR000679">
    <property type="entry name" value="Znf_GATA"/>
</dbReference>
<evidence type="ECO:0000256" key="3">
    <source>
        <dbReference type="ARBA" id="ARBA00022723"/>
    </source>
</evidence>
<evidence type="ECO:0000256" key="8">
    <source>
        <dbReference type="SAM" id="MobiDB-lite"/>
    </source>
</evidence>
<organism evidence="10 11">
    <name type="scientific">Paralvinella palmiformis</name>
    <dbReference type="NCBI Taxonomy" id="53620"/>
    <lineage>
        <taxon>Eukaryota</taxon>
        <taxon>Metazoa</taxon>
        <taxon>Spiralia</taxon>
        <taxon>Lophotrochozoa</taxon>
        <taxon>Annelida</taxon>
        <taxon>Polychaeta</taxon>
        <taxon>Sedentaria</taxon>
        <taxon>Canalipalpata</taxon>
        <taxon>Terebellida</taxon>
        <taxon>Terebelliformia</taxon>
        <taxon>Alvinellidae</taxon>
        <taxon>Paralvinella</taxon>
    </lineage>
</organism>
<accession>A0AAD9JAM5</accession>
<dbReference type="GO" id="GO:0006355">
    <property type="term" value="P:regulation of DNA-templated transcription"/>
    <property type="evidence" value="ECO:0007669"/>
    <property type="project" value="InterPro"/>
</dbReference>
<feature type="compositionally biased region" description="Basic and acidic residues" evidence="8">
    <location>
        <begin position="305"/>
        <end position="315"/>
    </location>
</feature>
<evidence type="ECO:0000256" key="5">
    <source>
        <dbReference type="ARBA" id="ARBA00022833"/>
    </source>
</evidence>
<comment type="caution">
    <text evidence="10">The sequence shown here is derived from an EMBL/GenBank/DDBJ whole genome shotgun (WGS) entry which is preliminary data.</text>
</comment>
<evidence type="ECO:0000313" key="11">
    <source>
        <dbReference type="Proteomes" id="UP001208570"/>
    </source>
</evidence>
<dbReference type="Proteomes" id="UP001208570">
    <property type="component" value="Unassembled WGS sequence"/>
</dbReference>
<keyword evidence="4 7" id="KW-0863">Zinc-finger</keyword>
<dbReference type="InterPro" id="IPR013088">
    <property type="entry name" value="Znf_NHR/GATA"/>
</dbReference>
<reference evidence="10" key="1">
    <citation type="journal article" date="2023" name="Mol. Biol. Evol.">
        <title>Third-Generation Sequencing Reveals the Adaptive Role of the Epigenome in Three Deep-Sea Polychaetes.</title>
        <authorList>
            <person name="Perez M."/>
            <person name="Aroh O."/>
            <person name="Sun Y."/>
            <person name="Lan Y."/>
            <person name="Juniper S.K."/>
            <person name="Young C.R."/>
            <person name="Angers B."/>
            <person name="Qian P.Y."/>
        </authorList>
    </citation>
    <scope>NUCLEOTIDE SEQUENCE</scope>
    <source>
        <strain evidence="10">P08H-3</strain>
    </source>
</reference>
<dbReference type="SMART" id="SM00401">
    <property type="entry name" value="ZnF_GATA"/>
    <property type="match status" value="1"/>
</dbReference>
<dbReference type="GO" id="GO:0008270">
    <property type="term" value="F:zinc ion binding"/>
    <property type="evidence" value="ECO:0007669"/>
    <property type="project" value="UniProtKB-KW"/>
</dbReference>
<dbReference type="InterPro" id="IPR039050">
    <property type="entry name" value="GATAD1"/>
</dbReference>
<dbReference type="GO" id="GO:0006325">
    <property type="term" value="P:chromatin organization"/>
    <property type="evidence" value="ECO:0007669"/>
    <property type="project" value="TreeGrafter"/>
</dbReference>
<dbReference type="GO" id="GO:0005634">
    <property type="term" value="C:nucleus"/>
    <property type="evidence" value="ECO:0007669"/>
    <property type="project" value="UniProtKB-SubCell"/>
</dbReference>
<dbReference type="GO" id="GO:0043565">
    <property type="term" value="F:sequence-specific DNA binding"/>
    <property type="evidence" value="ECO:0007669"/>
    <property type="project" value="InterPro"/>
</dbReference>
<dbReference type="PROSITE" id="PS50114">
    <property type="entry name" value="GATA_ZN_FINGER_2"/>
    <property type="match status" value="1"/>
</dbReference>
<dbReference type="PANTHER" id="PTHR13340">
    <property type="entry name" value="GATA ZINC FINGER DOMAIN-CONTAINING"/>
    <property type="match status" value="1"/>
</dbReference>
<keyword evidence="3" id="KW-0479">Metal-binding</keyword>
<feature type="region of interest" description="Disordered" evidence="8">
    <location>
        <begin position="227"/>
        <end position="324"/>
    </location>
</feature>
<comment type="subcellular location">
    <subcellularLocation>
        <location evidence="1">Nucleus</location>
    </subcellularLocation>
</comment>
<evidence type="ECO:0000259" key="9">
    <source>
        <dbReference type="PROSITE" id="PS50114"/>
    </source>
</evidence>
<evidence type="ECO:0000256" key="1">
    <source>
        <dbReference type="ARBA" id="ARBA00004123"/>
    </source>
</evidence>
<evidence type="ECO:0000313" key="10">
    <source>
        <dbReference type="EMBL" id="KAK2149568.1"/>
    </source>
</evidence>
<feature type="compositionally biased region" description="Basic and acidic residues" evidence="8">
    <location>
        <begin position="281"/>
        <end position="298"/>
    </location>
</feature>
<name>A0AAD9JAM5_9ANNE</name>
<evidence type="ECO:0000256" key="7">
    <source>
        <dbReference type="PROSITE-ProRule" id="PRU00094"/>
    </source>
</evidence>
<dbReference type="AlphaFoldDB" id="A0AAD9JAM5"/>
<dbReference type="Gene3D" id="3.30.50.10">
    <property type="entry name" value="Erythroid Transcription Factor GATA-1, subunit A"/>
    <property type="match status" value="1"/>
</dbReference>
<protein>
    <recommendedName>
        <fullName evidence="2">GATA zinc finger domain-containing protein 1</fullName>
    </recommendedName>
</protein>
<keyword evidence="11" id="KW-1185">Reference proteome</keyword>
<evidence type="ECO:0000256" key="2">
    <source>
        <dbReference type="ARBA" id="ARBA00014943"/>
    </source>
</evidence>
<keyword evidence="5" id="KW-0862">Zinc</keyword>
<gene>
    <name evidence="10" type="ORF">LSH36_446g01029</name>
</gene>
<dbReference type="SUPFAM" id="SSF57716">
    <property type="entry name" value="Glucocorticoid receptor-like (DNA-binding domain)"/>
    <property type="match status" value="1"/>
</dbReference>
<feature type="domain" description="GATA-type" evidence="9">
    <location>
        <begin position="3"/>
        <end position="33"/>
    </location>
</feature>
<feature type="compositionally biased region" description="Basic and acidic residues" evidence="8">
    <location>
        <begin position="255"/>
        <end position="273"/>
    </location>
</feature>